<evidence type="ECO:0000256" key="1">
    <source>
        <dbReference type="ARBA" id="ARBA00022527"/>
    </source>
</evidence>
<keyword evidence="5" id="KW-0067">ATP-binding</keyword>
<feature type="region of interest" description="Disordered" evidence="6">
    <location>
        <begin position="329"/>
        <end position="396"/>
    </location>
</feature>
<feature type="region of interest" description="Disordered" evidence="6">
    <location>
        <begin position="149"/>
        <end position="283"/>
    </location>
</feature>
<dbReference type="SUPFAM" id="SSF56112">
    <property type="entry name" value="Protein kinase-like (PK-like)"/>
    <property type="match status" value="1"/>
</dbReference>
<evidence type="ECO:0000259" key="7">
    <source>
        <dbReference type="PROSITE" id="PS50011"/>
    </source>
</evidence>
<feature type="region of interest" description="Disordered" evidence="6">
    <location>
        <begin position="474"/>
        <end position="507"/>
    </location>
</feature>
<evidence type="ECO:0000256" key="2">
    <source>
        <dbReference type="ARBA" id="ARBA00022679"/>
    </source>
</evidence>
<organism evidence="8 9">
    <name type="scientific">Neodothiora populina</name>
    <dbReference type="NCBI Taxonomy" id="2781224"/>
    <lineage>
        <taxon>Eukaryota</taxon>
        <taxon>Fungi</taxon>
        <taxon>Dikarya</taxon>
        <taxon>Ascomycota</taxon>
        <taxon>Pezizomycotina</taxon>
        <taxon>Dothideomycetes</taxon>
        <taxon>Dothideomycetidae</taxon>
        <taxon>Dothideales</taxon>
        <taxon>Dothioraceae</taxon>
        <taxon>Neodothiora</taxon>
    </lineage>
</organism>
<feature type="domain" description="Protein kinase" evidence="7">
    <location>
        <begin position="540"/>
        <end position="846"/>
    </location>
</feature>
<feature type="compositionally biased region" description="Polar residues" evidence="6">
    <location>
        <begin position="196"/>
        <end position="213"/>
    </location>
</feature>
<gene>
    <name evidence="8" type="ORF">AAFC00_005718</name>
</gene>
<keyword evidence="2" id="KW-0808">Transferase</keyword>
<dbReference type="PROSITE" id="PS00108">
    <property type="entry name" value="PROTEIN_KINASE_ST"/>
    <property type="match status" value="1"/>
</dbReference>
<feature type="compositionally biased region" description="Low complexity" evidence="6">
    <location>
        <begin position="177"/>
        <end position="188"/>
    </location>
</feature>
<dbReference type="GeneID" id="95979417"/>
<dbReference type="InterPro" id="IPR011009">
    <property type="entry name" value="Kinase-like_dom_sf"/>
</dbReference>
<feature type="compositionally biased region" description="Pro residues" evidence="6">
    <location>
        <begin position="242"/>
        <end position="264"/>
    </location>
</feature>
<reference evidence="8 9" key="1">
    <citation type="submission" date="2024-07" db="EMBL/GenBank/DDBJ databases">
        <title>Draft sequence of the Neodothiora populina.</title>
        <authorList>
            <person name="Drown D.D."/>
            <person name="Schuette U.S."/>
            <person name="Buechlein A.B."/>
            <person name="Rusch D.R."/>
            <person name="Winton L.W."/>
            <person name="Adams G.A."/>
        </authorList>
    </citation>
    <scope>NUCLEOTIDE SEQUENCE [LARGE SCALE GENOMIC DNA]</scope>
    <source>
        <strain evidence="8 9">CPC 39397</strain>
    </source>
</reference>
<dbReference type="Gene3D" id="1.10.510.10">
    <property type="entry name" value="Transferase(Phosphotransferase) domain 1"/>
    <property type="match status" value="1"/>
</dbReference>
<protein>
    <recommendedName>
        <fullName evidence="7">Protein kinase domain-containing protein</fullName>
    </recommendedName>
</protein>
<accession>A0ABR3P5L6</accession>
<dbReference type="InterPro" id="IPR000719">
    <property type="entry name" value="Prot_kinase_dom"/>
</dbReference>
<feature type="compositionally biased region" description="Polar residues" evidence="6">
    <location>
        <begin position="474"/>
        <end position="484"/>
    </location>
</feature>
<feature type="compositionally biased region" description="Low complexity" evidence="6">
    <location>
        <begin position="1"/>
        <end position="15"/>
    </location>
</feature>
<feature type="compositionally biased region" description="Low complexity" evidence="6">
    <location>
        <begin position="27"/>
        <end position="39"/>
    </location>
</feature>
<dbReference type="InterPro" id="IPR008271">
    <property type="entry name" value="Ser/Thr_kinase_AS"/>
</dbReference>
<evidence type="ECO:0000313" key="9">
    <source>
        <dbReference type="Proteomes" id="UP001562354"/>
    </source>
</evidence>
<keyword evidence="9" id="KW-1185">Reference proteome</keyword>
<dbReference type="SMART" id="SM00220">
    <property type="entry name" value="S_TKc"/>
    <property type="match status" value="1"/>
</dbReference>
<dbReference type="EMBL" id="JBFMKM010000013">
    <property type="protein sequence ID" value="KAL1301469.1"/>
    <property type="molecule type" value="Genomic_DNA"/>
</dbReference>
<dbReference type="Pfam" id="PF00069">
    <property type="entry name" value="Pkinase"/>
    <property type="match status" value="1"/>
</dbReference>
<feature type="compositionally biased region" description="Basic and acidic residues" evidence="6">
    <location>
        <begin position="344"/>
        <end position="358"/>
    </location>
</feature>
<keyword evidence="4" id="KW-0418">Kinase</keyword>
<feature type="compositionally biased region" description="Low complexity" evidence="6">
    <location>
        <begin position="63"/>
        <end position="97"/>
    </location>
</feature>
<evidence type="ECO:0000256" key="6">
    <source>
        <dbReference type="SAM" id="MobiDB-lite"/>
    </source>
</evidence>
<name>A0ABR3P5L6_9PEZI</name>
<evidence type="ECO:0000256" key="5">
    <source>
        <dbReference type="ARBA" id="ARBA00022840"/>
    </source>
</evidence>
<feature type="region of interest" description="Disordered" evidence="6">
    <location>
        <begin position="1"/>
        <end position="98"/>
    </location>
</feature>
<keyword evidence="1" id="KW-0723">Serine/threonine-protein kinase</keyword>
<comment type="caution">
    <text evidence="8">The sequence shown here is derived from an EMBL/GenBank/DDBJ whole genome shotgun (WGS) entry which is preliminary data.</text>
</comment>
<evidence type="ECO:0000256" key="3">
    <source>
        <dbReference type="ARBA" id="ARBA00022741"/>
    </source>
</evidence>
<sequence length="897" mass="96693">MSAAASEDAAVVEGACVRDERTDADASSPSSTLLRPSSLQCPQWAAESGGRAGEGDVEVVIEQQQQQQQQSSQHPLLTLQQQQQQQQQRHTSPQMQSTSLFHDETASVQSRNLNIINANAPPDMSSSTSALAAAAAAAAASASPSAASAPVSVSASSSSSSPSSASPFVYQPQPMQGLGALGNALPPLQIRHPHSRQGSIASHSRQGSVTGLQIRTDLDPATTSTVISRHGLPHPQAQQPHHPQPQPQAQPPPPPQPQPQPQPQPHTSTSSHNLDSPASILSAGLIPSNTTDLRRAISAASLNSALSPNAGMTSPALAAMLDITPLPSPIGSGELSPGPWKRVRSFDRRRIGSNERRPSTATSSGAESGDPFLSSHPQTRFHIPLSPGSPPKKVKGYGSLMSAAVEAQRASSAQVTPAAHKSVSHGRNRSISDFVPEQLNNIRPRNITMATNLMGRQPELPMHREQYLAAQRGLVTSQHQSQLSDPAKALPSPPPSNRSVTNSDMDDEDLHPIAEEEEEEPNVEYFHVRDARNPSRKRRWRAVRDLGQGTFSRVILATSQRLPPAKAYIEPNLDSSRLVAVKIVEHGPAGGADEERIEVSLKREVDILKSVSHPCIVQLKALEYTDDRALLVLTYCPGGDLFELASQKSEILTRPLVQRIFAEVLAAVRYLHEMGVVHRDLKLENVLVYPPAHFLSTLTDPRTHPHPIISLTDLGLSRRISPPPASPLLTTRCGSEDYAAPEILLGQPYDGRSTDAWALGVLLYALMEHRLPFDTPPGKPERSRVSHRVARCDWIWTRFGDEDGEWDGSVESFKEWRGGGEVVEGLLKKVRMGRKSLVDVEAMDWVKEGILLPEGAKSLVSVKDEGAGLGRGQEQAEGGAMEGVSRQGAGLWSLVRS</sequence>
<dbReference type="Proteomes" id="UP001562354">
    <property type="component" value="Unassembled WGS sequence"/>
</dbReference>
<evidence type="ECO:0000313" key="8">
    <source>
        <dbReference type="EMBL" id="KAL1301469.1"/>
    </source>
</evidence>
<dbReference type="PROSITE" id="PS50011">
    <property type="entry name" value="PROTEIN_KINASE_DOM"/>
    <property type="match status" value="1"/>
</dbReference>
<feature type="compositionally biased region" description="Low complexity" evidence="6">
    <location>
        <begin position="149"/>
        <end position="167"/>
    </location>
</feature>
<feature type="compositionally biased region" description="Polar residues" evidence="6">
    <location>
        <begin position="267"/>
        <end position="276"/>
    </location>
</feature>
<dbReference type="PANTHER" id="PTHR24350">
    <property type="entry name" value="SERINE/THREONINE-PROTEIN KINASE IAL-RELATED"/>
    <property type="match status" value="1"/>
</dbReference>
<dbReference type="InterPro" id="IPR030616">
    <property type="entry name" value="Aur-like"/>
</dbReference>
<dbReference type="RefSeq" id="XP_069197745.1">
    <property type="nucleotide sequence ID" value="XM_069348265.1"/>
</dbReference>
<evidence type="ECO:0000256" key="4">
    <source>
        <dbReference type="ARBA" id="ARBA00022777"/>
    </source>
</evidence>
<keyword evidence="3" id="KW-0547">Nucleotide-binding</keyword>
<proteinExistence type="predicted"/>